<dbReference type="EMBL" id="JADGJQ010000009">
    <property type="protein sequence ID" value="KAJ3182443.1"/>
    <property type="molecule type" value="Genomic_DNA"/>
</dbReference>
<protein>
    <submittedName>
        <fullName evidence="1">Uncharacterized protein</fullName>
    </submittedName>
</protein>
<organism evidence="1 2">
    <name type="scientific">Geranomyces variabilis</name>
    <dbReference type="NCBI Taxonomy" id="109894"/>
    <lineage>
        <taxon>Eukaryota</taxon>
        <taxon>Fungi</taxon>
        <taxon>Fungi incertae sedis</taxon>
        <taxon>Chytridiomycota</taxon>
        <taxon>Chytridiomycota incertae sedis</taxon>
        <taxon>Chytridiomycetes</taxon>
        <taxon>Spizellomycetales</taxon>
        <taxon>Powellomycetaceae</taxon>
        <taxon>Geranomyces</taxon>
    </lineage>
</organism>
<dbReference type="AlphaFoldDB" id="A0AAD5TPH3"/>
<keyword evidence="2" id="KW-1185">Reference proteome</keyword>
<name>A0AAD5TPH3_9FUNG</name>
<comment type="caution">
    <text evidence="1">The sequence shown here is derived from an EMBL/GenBank/DDBJ whole genome shotgun (WGS) entry which is preliminary data.</text>
</comment>
<reference evidence="1" key="1">
    <citation type="submission" date="2020-05" db="EMBL/GenBank/DDBJ databases">
        <title>Phylogenomic resolution of chytrid fungi.</title>
        <authorList>
            <person name="Stajich J.E."/>
            <person name="Amses K."/>
            <person name="Simmons R."/>
            <person name="Seto K."/>
            <person name="Myers J."/>
            <person name="Bonds A."/>
            <person name="Quandt C.A."/>
            <person name="Barry K."/>
            <person name="Liu P."/>
            <person name="Grigoriev I."/>
            <person name="Longcore J.E."/>
            <person name="James T.Y."/>
        </authorList>
    </citation>
    <scope>NUCLEOTIDE SEQUENCE</scope>
    <source>
        <strain evidence="1">JEL0379</strain>
    </source>
</reference>
<evidence type="ECO:0000313" key="2">
    <source>
        <dbReference type="Proteomes" id="UP001212152"/>
    </source>
</evidence>
<evidence type="ECO:0000313" key="1">
    <source>
        <dbReference type="EMBL" id="KAJ3182443.1"/>
    </source>
</evidence>
<proteinExistence type="predicted"/>
<sequence length="254" mass="28027">MPSLWNVVKQIKSEKTLSCQVWDLPRADPKSHDISSLTSYVHQIIDDRFQAAIADELIDLLVLDGVRSVSDLIGVWACLATGTRVFALWDEALATDHLVAPMRFLLVSVQSSEQLALDLAVYVATVLAETRAPKREITVLVGLLSAHKIRTLDALVAMFARTGKDAAVDILNSMWFRQCLAAGVAPIALSLWSAVEHGVYLSGAAANGRRKSSWVTMRKLKSSAFGVVVHKVNGWAENYSRRVTFALRHVRITY</sequence>
<accession>A0AAD5TPH3</accession>
<gene>
    <name evidence="1" type="ORF">HDU87_008607</name>
</gene>
<dbReference type="Proteomes" id="UP001212152">
    <property type="component" value="Unassembled WGS sequence"/>
</dbReference>